<dbReference type="InterPro" id="IPR007404">
    <property type="entry name" value="YdjM-like"/>
</dbReference>
<feature type="transmembrane region" description="Helical" evidence="1">
    <location>
        <begin position="95"/>
        <end position="115"/>
    </location>
</feature>
<keyword evidence="1" id="KW-1133">Transmembrane helix</keyword>
<dbReference type="Gene3D" id="1.10.287.70">
    <property type="match status" value="1"/>
</dbReference>
<accession>A0ABV9GQV5</accession>
<gene>
    <name evidence="2" type="ORF">ACFO4N_11180</name>
</gene>
<evidence type="ECO:0000256" key="1">
    <source>
        <dbReference type="SAM" id="Phobius"/>
    </source>
</evidence>
<dbReference type="GO" id="GO:0016787">
    <property type="term" value="F:hydrolase activity"/>
    <property type="evidence" value="ECO:0007669"/>
    <property type="project" value="UniProtKB-KW"/>
</dbReference>
<comment type="caution">
    <text evidence="2">The sequence shown here is derived from an EMBL/GenBank/DDBJ whole genome shotgun (WGS) entry which is preliminary data.</text>
</comment>
<evidence type="ECO:0000313" key="2">
    <source>
        <dbReference type="EMBL" id="MFC4619276.1"/>
    </source>
</evidence>
<feature type="transmembrane region" description="Helical" evidence="1">
    <location>
        <begin position="127"/>
        <end position="153"/>
    </location>
</feature>
<keyword evidence="1" id="KW-0812">Transmembrane</keyword>
<proteinExistence type="predicted"/>
<protein>
    <submittedName>
        <fullName evidence="2">Metal-dependent hydrolase</fullName>
    </submittedName>
</protein>
<organism evidence="2 3">
    <name type="scientific">Camelliibacillus cellulosilyticus</name>
    <dbReference type="NCBI Taxonomy" id="2174486"/>
    <lineage>
        <taxon>Bacteria</taxon>
        <taxon>Bacillati</taxon>
        <taxon>Bacillota</taxon>
        <taxon>Bacilli</taxon>
        <taxon>Bacillales</taxon>
        <taxon>Sporolactobacillaceae</taxon>
        <taxon>Camelliibacillus</taxon>
    </lineage>
</organism>
<keyword evidence="3" id="KW-1185">Reference proteome</keyword>
<name>A0ABV9GQV5_9BACL</name>
<keyword evidence="2" id="KW-0378">Hydrolase</keyword>
<reference evidence="3" key="1">
    <citation type="journal article" date="2019" name="Int. J. Syst. Evol. Microbiol.">
        <title>The Global Catalogue of Microorganisms (GCM) 10K type strain sequencing project: providing services to taxonomists for standard genome sequencing and annotation.</title>
        <authorList>
            <consortium name="The Broad Institute Genomics Platform"/>
            <consortium name="The Broad Institute Genome Sequencing Center for Infectious Disease"/>
            <person name="Wu L."/>
            <person name="Ma J."/>
        </authorList>
    </citation>
    <scope>NUCLEOTIDE SEQUENCE [LARGE SCALE GENOMIC DNA]</scope>
    <source>
        <strain evidence="3">CGMCC 1.16306</strain>
    </source>
</reference>
<feature type="transmembrane region" description="Helical" evidence="1">
    <location>
        <begin position="69"/>
        <end position="89"/>
    </location>
</feature>
<dbReference type="Pfam" id="PF04307">
    <property type="entry name" value="YdjM"/>
    <property type="match status" value="1"/>
</dbReference>
<dbReference type="RefSeq" id="WP_376846375.1">
    <property type="nucleotide sequence ID" value="NZ_JBHSFW010000007.1"/>
</dbReference>
<dbReference type="InterPro" id="IPR053170">
    <property type="entry name" value="Transcription_regulator"/>
</dbReference>
<dbReference type="PANTHER" id="PTHR40031:SF1">
    <property type="entry name" value="MEMBRANE-BOUND METAL-DEPENDENT HYDROLASE"/>
    <property type="match status" value="1"/>
</dbReference>
<keyword evidence="1" id="KW-0472">Membrane</keyword>
<evidence type="ECO:0000313" key="3">
    <source>
        <dbReference type="Proteomes" id="UP001596022"/>
    </source>
</evidence>
<dbReference type="PANTHER" id="PTHR40031">
    <property type="entry name" value="HYPOTHETICAL MEMBRANE SPANNING PROTEIN"/>
    <property type="match status" value="1"/>
</dbReference>
<feature type="transmembrane region" description="Helical" evidence="1">
    <location>
        <begin position="159"/>
        <end position="177"/>
    </location>
</feature>
<sequence length="326" mass="36907">MDSATHVVMGFGLAGLSALDPALVHHSITSDAVIFGTVIGSVIPDIDTVLKFKDNATYIRHHRGLTHSLPATCIWPIIITLGLMVFFPGVNVLHLWLWTFLAVFLHVFVDIFNAYGTQAARPITNKWIALDMISIFDPFIFLVHIAGFVVWIFLGHSGVTFLAIYFLLVLYYLLRAYQHHRAITIVKAALPEAQNVFLSPTMRPTQYHVAVKSREHFYVGELKGVDVNVLDTFDRTPIPDHPAIRAAKSDKNISAFLSFSPIYRWEIVDTPKHCDIRFIDLRYLTKGHYPFVAIARLDQQMHVVSSYTGWVYNKEKLEKKLATTDG</sequence>
<dbReference type="Proteomes" id="UP001596022">
    <property type="component" value="Unassembled WGS sequence"/>
</dbReference>
<dbReference type="EMBL" id="JBHSFW010000007">
    <property type="protein sequence ID" value="MFC4619276.1"/>
    <property type="molecule type" value="Genomic_DNA"/>
</dbReference>